<accession>A0AA40G435</accession>
<sequence>MHVGKLELDRKTETRREMRLGGEEIARGNHAGSGRPANEIVSVTNLSRRGIAERGIGNRGNLAEHERAASKVLTTPGLTPSCTGNYALDLTREREVEVRAEAWPPLAIITGIKFPIGSVDGDWPMPRTARLARDPVAWKLLI</sequence>
<keyword evidence="2" id="KW-1185">Reference proteome</keyword>
<dbReference type="EMBL" id="JAHYIQ010000007">
    <property type="protein sequence ID" value="KAK1130565.1"/>
    <property type="molecule type" value="Genomic_DNA"/>
</dbReference>
<reference evidence="1" key="1">
    <citation type="submission" date="2021-10" db="EMBL/GenBank/DDBJ databases">
        <title>Melipona bicolor Genome sequencing and assembly.</title>
        <authorList>
            <person name="Araujo N.S."/>
            <person name="Arias M.C."/>
        </authorList>
    </citation>
    <scope>NUCLEOTIDE SEQUENCE</scope>
    <source>
        <strain evidence="1">USP_2M_L1-L4_2017</strain>
        <tissue evidence="1">Whole body</tissue>
    </source>
</reference>
<organism evidence="1 2">
    <name type="scientific">Melipona bicolor</name>
    <dbReference type="NCBI Taxonomy" id="60889"/>
    <lineage>
        <taxon>Eukaryota</taxon>
        <taxon>Metazoa</taxon>
        <taxon>Ecdysozoa</taxon>
        <taxon>Arthropoda</taxon>
        <taxon>Hexapoda</taxon>
        <taxon>Insecta</taxon>
        <taxon>Pterygota</taxon>
        <taxon>Neoptera</taxon>
        <taxon>Endopterygota</taxon>
        <taxon>Hymenoptera</taxon>
        <taxon>Apocrita</taxon>
        <taxon>Aculeata</taxon>
        <taxon>Apoidea</taxon>
        <taxon>Anthophila</taxon>
        <taxon>Apidae</taxon>
        <taxon>Melipona</taxon>
    </lineage>
</organism>
<name>A0AA40G435_9HYME</name>
<protein>
    <submittedName>
        <fullName evidence="1">Uncharacterized protein</fullName>
    </submittedName>
</protein>
<evidence type="ECO:0000313" key="1">
    <source>
        <dbReference type="EMBL" id="KAK1130565.1"/>
    </source>
</evidence>
<comment type="caution">
    <text evidence="1">The sequence shown here is derived from an EMBL/GenBank/DDBJ whole genome shotgun (WGS) entry which is preliminary data.</text>
</comment>
<dbReference type="Proteomes" id="UP001177670">
    <property type="component" value="Unassembled WGS sequence"/>
</dbReference>
<evidence type="ECO:0000313" key="2">
    <source>
        <dbReference type="Proteomes" id="UP001177670"/>
    </source>
</evidence>
<dbReference type="AlphaFoldDB" id="A0AA40G435"/>
<gene>
    <name evidence="1" type="ORF">K0M31_018691</name>
</gene>
<proteinExistence type="predicted"/>